<dbReference type="Proteomes" id="UP000569732">
    <property type="component" value="Unassembled WGS sequence"/>
</dbReference>
<dbReference type="GO" id="GO:0140359">
    <property type="term" value="F:ABC-type transporter activity"/>
    <property type="evidence" value="ECO:0007669"/>
    <property type="project" value="InterPro"/>
</dbReference>
<dbReference type="InterPro" id="IPR050334">
    <property type="entry name" value="Molybdenum_import_ModC"/>
</dbReference>
<dbReference type="PANTHER" id="PTHR43514:SF4">
    <property type="entry name" value="ABC TRANSPORTER I FAMILY MEMBER 10"/>
    <property type="match status" value="1"/>
</dbReference>
<dbReference type="GO" id="GO:0016020">
    <property type="term" value="C:membrane"/>
    <property type="evidence" value="ECO:0007669"/>
    <property type="project" value="InterPro"/>
</dbReference>
<reference evidence="12 13" key="1">
    <citation type="submission" date="2020-07" db="EMBL/GenBank/DDBJ databases">
        <title>Endozoicomonas sp. nov., isolated from sediment.</title>
        <authorList>
            <person name="Gu T."/>
        </authorList>
    </citation>
    <scope>NUCLEOTIDE SEQUENCE [LARGE SCALE GENOMIC DNA]</scope>
    <source>
        <strain evidence="12 13">SM1973</strain>
    </source>
</reference>
<dbReference type="PANTHER" id="PTHR43514">
    <property type="entry name" value="ABC TRANSPORTER I FAMILY MEMBER 10"/>
    <property type="match status" value="1"/>
</dbReference>
<keyword evidence="4" id="KW-0997">Cell inner membrane</keyword>
<evidence type="ECO:0000256" key="2">
    <source>
        <dbReference type="ARBA" id="ARBA00022475"/>
    </source>
</evidence>
<evidence type="ECO:0000313" key="13">
    <source>
        <dbReference type="Proteomes" id="UP000569732"/>
    </source>
</evidence>
<keyword evidence="1" id="KW-0813">Transport</keyword>
<comment type="caution">
    <text evidence="12">The sequence shown here is derived from an EMBL/GenBank/DDBJ whole genome shotgun (WGS) entry which is preliminary data.</text>
</comment>
<feature type="domain" description="Mop" evidence="11">
    <location>
        <begin position="297"/>
        <end position="363"/>
    </location>
</feature>
<evidence type="ECO:0000256" key="1">
    <source>
        <dbReference type="ARBA" id="ARBA00022448"/>
    </source>
</evidence>
<gene>
    <name evidence="12" type="primary">modC</name>
    <name evidence="12" type="ORF">H0A36_14730</name>
</gene>
<keyword evidence="13" id="KW-1185">Reference proteome</keyword>
<feature type="domain" description="ABC transporter" evidence="10">
    <location>
        <begin position="1"/>
        <end position="238"/>
    </location>
</feature>
<dbReference type="InterPro" id="IPR011868">
    <property type="entry name" value="ModC_ABC_ATP-bd"/>
</dbReference>
<dbReference type="SUPFAM" id="SSF52540">
    <property type="entry name" value="P-loop containing nucleoside triphosphate hydrolases"/>
    <property type="match status" value="1"/>
</dbReference>
<dbReference type="EMBL" id="JACCKB010000023">
    <property type="protein sequence ID" value="NYZ67271.1"/>
    <property type="molecule type" value="Genomic_DNA"/>
</dbReference>
<dbReference type="SUPFAM" id="SSF50331">
    <property type="entry name" value="MOP-like"/>
    <property type="match status" value="1"/>
</dbReference>
<keyword evidence="6 12" id="KW-0067">ATP-binding</keyword>
<dbReference type="Gene3D" id="3.40.50.300">
    <property type="entry name" value="P-loop containing nucleotide triphosphate hydrolases"/>
    <property type="match status" value="1"/>
</dbReference>
<evidence type="ECO:0000256" key="3">
    <source>
        <dbReference type="ARBA" id="ARBA00022505"/>
    </source>
</evidence>
<keyword evidence="8" id="KW-0472">Membrane</keyword>
<dbReference type="Gene3D" id="2.40.50.100">
    <property type="match status" value="1"/>
</dbReference>
<evidence type="ECO:0000313" key="12">
    <source>
        <dbReference type="EMBL" id="NYZ67271.1"/>
    </source>
</evidence>
<evidence type="ECO:0000256" key="8">
    <source>
        <dbReference type="ARBA" id="ARBA00023136"/>
    </source>
</evidence>
<sequence>MLSFNVQCLLQNNQDQFQLSAAGEITNQGITAIFGPSGCGKTTLFETFAGLNQQATGKITLGQQTWLDSQKKLFTPAYQRGVGYVFQDARLFPHLTVLDNLKFAIKRRLKGYQQYLSLNDAISLLSLDSLINRYPYELSGGQQQRVAIARGLLAACQLILMDEPSTALDRASRREIWSNLHHIAQQMVIPWLVISHDIHEVNQLADQVILMEAGNITANVDIFQLSHYLPQQRLDLHHMVSVVEGDLTKHDQQHHLSFLDLDGFKVCLHQLPYSPGNRIRLEIPAKDVSLALQPNHNTSALNSIPCTISQITNIADGLCLIELTVNQQRILSLITSKSCQELQLESGKAIYASIKSVALLSRAIAT</sequence>
<evidence type="ECO:0000256" key="9">
    <source>
        <dbReference type="PROSITE-ProRule" id="PRU01213"/>
    </source>
</evidence>
<dbReference type="InterPro" id="IPR003439">
    <property type="entry name" value="ABC_transporter-like_ATP-bd"/>
</dbReference>
<dbReference type="GO" id="GO:0016887">
    <property type="term" value="F:ATP hydrolysis activity"/>
    <property type="evidence" value="ECO:0007669"/>
    <property type="project" value="InterPro"/>
</dbReference>
<evidence type="ECO:0000256" key="7">
    <source>
        <dbReference type="ARBA" id="ARBA00022967"/>
    </source>
</evidence>
<keyword evidence="7" id="KW-1278">Translocase</keyword>
<dbReference type="PROSITE" id="PS51866">
    <property type="entry name" value="MOP"/>
    <property type="match status" value="1"/>
</dbReference>
<evidence type="ECO:0000256" key="4">
    <source>
        <dbReference type="ARBA" id="ARBA00022519"/>
    </source>
</evidence>
<protein>
    <submittedName>
        <fullName evidence="12">Molybdenum ABC transporter ATP-binding protein</fullName>
    </submittedName>
</protein>
<name>A0A853IBN0_9GAMM</name>
<keyword evidence="5" id="KW-0547">Nucleotide-binding</keyword>
<dbReference type="Pfam" id="PF00005">
    <property type="entry name" value="ABC_tran"/>
    <property type="match status" value="1"/>
</dbReference>
<dbReference type="InterPro" id="IPR003593">
    <property type="entry name" value="AAA+_ATPase"/>
</dbReference>
<organism evidence="12 13">
    <name type="scientific">Spartinivicinus marinus</name>
    <dbReference type="NCBI Taxonomy" id="2994442"/>
    <lineage>
        <taxon>Bacteria</taxon>
        <taxon>Pseudomonadati</taxon>
        <taxon>Pseudomonadota</taxon>
        <taxon>Gammaproteobacteria</taxon>
        <taxon>Oceanospirillales</taxon>
        <taxon>Zooshikellaceae</taxon>
        <taxon>Spartinivicinus</taxon>
    </lineage>
</organism>
<dbReference type="GO" id="GO:0015098">
    <property type="term" value="F:molybdate ion transmembrane transporter activity"/>
    <property type="evidence" value="ECO:0007669"/>
    <property type="project" value="InterPro"/>
</dbReference>
<evidence type="ECO:0000256" key="6">
    <source>
        <dbReference type="ARBA" id="ARBA00022840"/>
    </source>
</evidence>
<dbReference type="InterPro" id="IPR027417">
    <property type="entry name" value="P-loop_NTPase"/>
</dbReference>
<accession>A0A853IBN0</accession>
<evidence type="ECO:0000259" key="10">
    <source>
        <dbReference type="PROSITE" id="PS50893"/>
    </source>
</evidence>
<keyword evidence="2" id="KW-1003">Cell membrane</keyword>
<dbReference type="AlphaFoldDB" id="A0A853IBN0"/>
<dbReference type="InterPro" id="IPR005116">
    <property type="entry name" value="Transp-assoc_OB_typ1"/>
</dbReference>
<dbReference type="NCBIfam" id="TIGR02142">
    <property type="entry name" value="modC_ABC"/>
    <property type="match status" value="1"/>
</dbReference>
<dbReference type="PROSITE" id="PS00211">
    <property type="entry name" value="ABC_TRANSPORTER_1"/>
    <property type="match status" value="1"/>
</dbReference>
<dbReference type="RefSeq" id="WP_180569293.1">
    <property type="nucleotide sequence ID" value="NZ_JACCKB010000023.1"/>
</dbReference>
<dbReference type="InterPro" id="IPR004606">
    <property type="entry name" value="Mop_domain"/>
</dbReference>
<proteinExistence type="predicted"/>
<dbReference type="SMART" id="SM00382">
    <property type="entry name" value="AAA"/>
    <property type="match status" value="1"/>
</dbReference>
<dbReference type="InterPro" id="IPR017871">
    <property type="entry name" value="ABC_transporter-like_CS"/>
</dbReference>
<evidence type="ECO:0000259" key="11">
    <source>
        <dbReference type="PROSITE" id="PS51866"/>
    </source>
</evidence>
<dbReference type="PROSITE" id="PS50893">
    <property type="entry name" value="ABC_TRANSPORTER_2"/>
    <property type="match status" value="1"/>
</dbReference>
<dbReference type="GO" id="GO:0005524">
    <property type="term" value="F:ATP binding"/>
    <property type="evidence" value="ECO:0007669"/>
    <property type="project" value="UniProtKB-KW"/>
</dbReference>
<dbReference type="Pfam" id="PF03459">
    <property type="entry name" value="TOBE"/>
    <property type="match status" value="1"/>
</dbReference>
<keyword evidence="3 9" id="KW-0500">Molybdenum</keyword>
<dbReference type="InterPro" id="IPR008995">
    <property type="entry name" value="Mo/tungstate-bd_C_term_dom"/>
</dbReference>
<evidence type="ECO:0000256" key="5">
    <source>
        <dbReference type="ARBA" id="ARBA00022741"/>
    </source>
</evidence>